<dbReference type="Proteomes" id="UP000474640">
    <property type="component" value="Unassembled WGS sequence"/>
</dbReference>
<evidence type="ECO:0000313" key="3">
    <source>
        <dbReference type="Proteomes" id="UP000474640"/>
    </source>
</evidence>
<evidence type="ECO:0000256" key="1">
    <source>
        <dbReference type="SAM" id="MobiDB-lite"/>
    </source>
</evidence>
<comment type="caution">
    <text evidence="2">The sequence shown here is derived from an EMBL/GenBank/DDBJ whole genome shotgun (WGS) entry which is preliminary data.</text>
</comment>
<evidence type="ECO:0000313" key="2">
    <source>
        <dbReference type="EMBL" id="KAF3279820.1"/>
    </source>
</evidence>
<name>A0A7C8VBB6_ORBOL</name>
<dbReference type="AlphaFoldDB" id="A0A7C8VBB6"/>
<dbReference type="EMBL" id="JAABOJ010000020">
    <property type="protein sequence ID" value="KAF3279820.1"/>
    <property type="molecule type" value="Genomic_DNA"/>
</dbReference>
<organism evidence="2 3">
    <name type="scientific">Orbilia oligospora</name>
    <name type="common">Nematode-trapping fungus</name>
    <name type="synonym">Arthrobotrys oligospora</name>
    <dbReference type="NCBI Taxonomy" id="2813651"/>
    <lineage>
        <taxon>Eukaryota</taxon>
        <taxon>Fungi</taxon>
        <taxon>Dikarya</taxon>
        <taxon>Ascomycota</taxon>
        <taxon>Pezizomycotina</taxon>
        <taxon>Orbiliomycetes</taxon>
        <taxon>Orbiliales</taxon>
        <taxon>Orbiliaceae</taxon>
        <taxon>Orbilia</taxon>
    </lineage>
</organism>
<reference evidence="2 3" key="1">
    <citation type="submission" date="2020-01" db="EMBL/GenBank/DDBJ databases">
        <authorList>
            <person name="Palmer J.M."/>
        </authorList>
    </citation>
    <scope>NUCLEOTIDE SEQUENCE [LARGE SCALE GENOMIC DNA]</scope>
    <source>
        <strain evidence="2 3">TWF970</strain>
    </source>
</reference>
<feature type="region of interest" description="Disordered" evidence="1">
    <location>
        <begin position="64"/>
        <end position="90"/>
    </location>
</feature>
<protein>
    <submittedName>
        <fullName evidence="2">Uncharacterized protein</fullName>
    </submittedName>
</protein>
<sequence>MAPTIVTFEYGVFSDSGNHNRAVSFIIGRLHEPPFLLDDKSLNSRVISDTCLFEDDESIYSRRNSCVPGTKNQETTGPRKDTHGPGETWAQDDARETCGWNLHLNIFVGVFPSAYFFNP</sequence>
<accession>A0A7C8VBB6</accession>
<proteinExistence type="predicted"/>
<gene>
    <name evidence="2" type="ORF">TWF970_003847</name>
</gene>